<comment type="catalytic activity">
    <reaction evidence="10 11">
        <text>L-cysteinyl-[protein] + hexadecanoyl-CoA = S-hexadecanoyl-L-cysteinyl-[protein] + CoA</text>
        <dbReference type="Rhea" id="RHEA:36683"/>
        <dbReference type="Rhea" id="RHEA-COMP:10131"/>
        <dbReference type="Rhea" id="RHEA-COMP:11032"/>
        <dbReference type="ChEBI" id="CHEBI:29950"/>
        <dbReference type="ChEBI" id="CHEBI:57287"/>
        <dbReference type="ChEBI" id="CHEBI:57379"/>
        <dbReference type="ChEBI" id="CHEBI:74151"/>
        <dbReference type="EC" id="2.3.1.225"/>
    </reaction>
</comment>
<name>A0A1S8B8S3_9PEZI</name>
<keyword evidence="2 11" id="KW-0808">Transferase</keyword>
<feature type="transmembrane region" description="Helical" evidence="11">
    <location>
        <begin position="61"/>
        <end position="81"/>
    </location>
</feature>
<evidence type="ECO:0000256" key="5">
    <source>
        <dbReference type="ARBA" id="ARBA00023136"/>
    </source>
</evidence>
<feature type="region of interest" description="Disordered" evidence="12">
    <location>
        <begin position="98"/>
        <end position="141"/>
    </location>
</feature>
<dbReference type="GO" id="GO:0005783">
    <property type="term" value="C:endoplasmic reticulum"/>
    <property type="evidence" value="ECO:0007669"/>
    <property type="project" value="TreeGrafter"/>
</dbReference>
<comment type="similarity">
    <text evidence="9">Belongs to the DHHC palmitoyltransferase family. PFA5 subfamily.</text>
</comment>
<evidence type="ECO:0000256" key="6">
    <source>
        <dbReference type="ARBA" id="ARBA00023139"/>
    </source>
</evidence>
<evidence type="ECO:0000256" key="8">
    <source>
        <dbReference type="ARBA" id="ARBA00023315"/>
    </source>
</evidence>
<evidence type="ECO:0000313" key="14">
    <source>
        <dbReference type="EMBL" id="OMP83972.1"/>
    </source>
</evidence>
<sequence>MSSPPATSGAVHRRSPSQQSIARWSAVTVPLMIVAVVSWATYVLVAKLALARLFHRGEHGAGIAVIVVHCVLLFVTAVAYLRILATLKVDPGLVPLGRGSADEGRRKKKGGRSGQGHQRGHGQGERKRSGAGLEQQGQRGWGNAEDVFEDEEGRTWTERQYEEKLKRLEKFVPREVFVCDYDGWPLWCDKCSNWKPDRTHHCSDLGRCVRRMDHFCPWVGGIVSETSMKFFIQFTFYASLLAPFLLITDGVLLARDRHQGRNIDSHMIALLAFAGLFTLFAVGIFGNTFFMTVHNFTTVEALNRANATFHISVLITPSWCNRRNDEQYPFRTTTYPGAPGALYAILMTRPGDNPWDVGKLKNLKSVMGESVIDWFLPLKFSPCTNHDRQDSEYEFGPAVDNAKREATGY</sequence>
<evidence type="ECO:0000256" key="1">
    <source>
        <dbReference type="ARBA" id="ARBA00004141"/>
    </source>
</evidence>
<evidence type="ECO:0000256" key="10">
    <source>
        <dbReference type="ARBA" id="ARBA00048048"/>
    </source>
</evidence>
<keyword evidence="4 11" id="KW-1133">Transmembrane helix</keyword>
<protein>
    <recommendedName>
        <fullName evidence="11">Palmitoyltransferase</fullName>
        <ecNumber evidence="11">2.3.1.225</ecNumber>
    </recommendedName>
</protein>
<dbReference type="Pfam" id="PF01529">
    <property type="entry name" value="DHHC"/>
    <property type="match status" value="1"/>
</dbReference>
<proteinExistence type="inferred from homology"/>
<comment type="domain">
    <text evidence="11">The DHHC domain is required for palmitoyltransferase activity.</text>
</comment>
<keyword evidence="7" id="KW-0449">Lipoprotein</keyword>
<gene>
    <name evidence="14" type="ORF">BK809_0001355</name>
</gene>
<evidence type="ECO:0000256" key="4">
    <source>
        <dbReference type="ARBA" id="ARBA00022989"/>
    </source>
</evidence>
<keyword evidence="3 11" id="KW-0812">Transmembrane</keyword>
<reference evidence="14 15" key="1">
    <citation type="submission" date="2017-01" db="EMBL/GenBank/DDBJ databases">
        <title>Draft genome sequence of Diplodia seriata F98.1, a fungal species involved in grapevine trunk diseases.</title>
        <authorList>
            <person name="Robert-Siegwald G."/>
            <person name="Vallet J."/>
            <person name="Abou-Mansour E."/>
            <person name="Xu J."/>
            <person name="Rey P."/>
            <person name="Bertsch C."/>
            <person name="Rego C."/>
            <person name="Larignon P."/>
            <person name="Fontaine F."/>
            <person name="Lebrun M.-H."/>
        </authorList>
    </citation>
    <scope>NUCLEOTIDE SEQUENCE [LARGE SCALE GENOMIC DNA]</scope>
    <source>
        <strain evidence="14 15">F98.1</strain>
    </source>
</reference>
<evidence type="ECO:0000259" key="13">
    <source>
        <dbReference type="Pfam" id="PF01529"/>
    </source>
</evidence>
<evidence type="ECO:0000256" key="12">
    <source>
        <dbReference type="SAM" id="MobiDB-lite"/>
    </source>
</evidence>
<evidence type="ECO:0000256" key="2">
    <source>
        <dbReference type="ARBA" id="ARBA00022679"/>
    </source>
</evidence>
<evidence type="ECO:0000256" key="7">
    <source>
        <dbReference type="ARBA" id="ARBA00023288"/>
    </source>
</evidence>
<feature type="transmembrane region" description="Helical" evidence="11">
    <location>
        <begin position="234"/>
        <end position="254"/>
    </location>
</feature>
<dbReference type="EMBL" id="MSZU01000106">
    <property type="protein sequence ID" value="OMP83972.1"/>
    <property type="molecule type" value="Genomic_DNA"/>
</dbReference>
<dbReference type="PANTHER" id="PTHR22883:SF23">
    <property type="entry name" value="PALMITOYLTRANSFERASE ZDHHC6"/>
    <property type="match status" value="1"/>
</dbReference>
<dbReference type="InterPro" id="IPR039859">
    <property type="entry name" value="PFA4/ZDH16/20/ERF2-like"/>
</dbReference>
<evidence type="ECO:0000256" key="3">
    <source>
        <dbReference type="ARBA" id="ARBA00022692"/>
    </source>
</evidence>
<comment type="caution">
    <text evidence="14">The sequence shown here is derived from an EMBL/GenBank/DDBJ whole genome shotgun (WGS) entry which is preliminary data.</text>
</comment>
<dbReference type="Proteomes" id="UP000190776">
    <property type="component" value="Unassembled WGS sequence"/>
</dbReference>
<feature type="transmembrane region" description="Helical" evidence="11">
    <location>
        <begin position="21"/>
        <end position="41"/>
    </location>
</feature>
<keyword evidence="6" id="KW-0564">Palmitate</keyword>
<dbReference type="GO" id="GO:0006612">
    <property type="term" value="P:protein targeting to membrane"/>
    <property type="evidence" value="ECO:0007669"/>
    <property type="project" value="TreeGrafter"/>
</dbReference>
<comment type="subcellular location">
    <subcellularLocation>
        <location evidence="1">Membrane</location>
        <topology evidence="1">Multi-pass membrane protein</topology>
    </subcellularLocation>
</comment>
<dbReference type="GO" id="GO:0016020">
    <property type="term" value="C:membrane"/>
    <property type="evidence" value="ECO:0007669"/>
    <property type="project" value="UniProtKB-SubCell"/>
</dbReference>
<keyword evidence="5 11" id="KW-0472">Membrane</keyword>
<dbReference type="InterPro" id="IPR001594">
    <property type="entry name" value="Palmitoyltrfase_DHHC"/>
</dbReference>
<feature type="domain" description="Palmitoyltransferase DHHC" evidence="13">
    <location>
        <begin position="187"/>
        <end position="303"/>
    </location>
</feature>
<evidence type="ECO:0000313" key="15">
    <source>
        <dbReference type="Proteomes" id="UP000190776"/>
    </source>
</evidence>
<dbReference type="OrthoDB" id="331948at2759"/>
<evidence type="ECO:0000256" key="11">
    <source>
        <dbReference type="RuleBase" id="RU079119"/>
    </source>
</evidence>
<dbReference type="PANTHER" id="PTHR22883">
    <property type="entry name" value="ZINC FINGER DHHC DOMAIN CONTAINING PROTEIN"/>
    <property type="match status" value="1"/>
</dbReference>
<dbReference type="GO" id="GO:0005794">
    <property type="term" value="C:Golgi apparatus"/>
    <property type="evidence" value="ECO:0007669"/>
    <property type="project" value="TreeGrafter"/>
</dbReference>
<feature type="transmembrane region" description="Helical" evidence="11">
    <location>
        <begin position="266"/>
        <end position="286"/>
    </location>
</feature>
<keyword evidence="8 11" id="KW-0012">Acyltransferase</keyword>
<dbReference type="PROSITE" id="PS50216">
    <property type="entry name" value="DHHC"/>
    <property type="match status" value="1"/>
</dbReference>
<organism evidence="14 15">
    <name type="scientific">Diplodia seriata</name>
    <dbReference type="NCBI Taxonomy" id="420778"/>
    <lineage>
        <taxon>Eukaryota</taxon>
        <taxon>Fungi</taxon>
        <taxon>Dikarya</taxon>
        <taxon>Ascomycota</taxon>
        <taxon>Pezizomycotina</taxon>
        <taxon>Dothideomycetes</taxon>
        <taxon>Dothideomycetes incertae sedis</taxon>
        <taxon>Botryosphaeriales</taxon>
        <taxon>Botryosphaeriaceae</taxon>
        <taxon>Diplodia</taxon>
    </lineage>
</organism>
<accession>A0A1S8B8S3</accession>
<dbReference type="EC" id="2.3.1.225" evidence="11"/>
<evidence type="ECO:0000256" key="9">
    <source>
        <dbReference type="ARBA" id="ARBA00038298"/>
    </source>
</evidence>
<dbReference type="AlphaFoldDB" id="A0A1S8B8S3"/>
<dbReference type="GO" id="GO:0019706">
    <property type="term" value="F:protein-cysteine S-palmitoyltransferase activity"/>
    <property type="evidence" value="ECO:0007669"/>
    <property type="project" value="UniProtKB-EC"/>
</dbReference>
<dbReference type="STRING" id="420778.A0A1S8B8S3"/>